<dbReference type="EMBL" id="VIGI01000006">
    <property type="protein sequence ID" value="KAB8299200.1"/>
    <property type="molecule type" value="Genomic_DNA"/>
</dbReference>
<feature type="compositionally biased region" description="Polar residues" evidence="1">
    <location>
        <begin position="1"/>
        <end position="17"/>
    </location>
</feature>
<reference evidence="2 3" key="1">
    <citation type="submission" date="2019-06" db="EMBL/GenBank/DDBJ databases">
        <title>Genome Sequence of the Brown Rot Fungal Pathogen Monilinia laxa.</title>
        <authorList>
            <person name="De Miccolis Angelini R.M."/>
            <person name="Landi L."/>
            <person name="Abate D."/>
            <person name="Pollastro S."/>
            <person name="Romanazzi G."/>
            <person name="Faretra F."/>
        </authorList>
    </citation>
    <scope>NUCLEOTIDE SEQUENCE [LARGE SCALE GENOMIC DNA]</scope>
    <source>
        <strain evidence="2 3">Mlax316</strain>
    </source>
</reference>
<proteinExistence type="predicted"/>
<feature type="compositionally biased region" description="Low complexity" evidence="1">
    <location>
        <begin position="18"/>
        <end position="47"/>
    </location>
</feature>
<feature type="compositionally biased region" description="Low complexity" evidence="1">
    <location>
        <begin position="108"/>
        <end position="123"/>
    </location>
</feature>
<dbReference type="AlphaFoldDB" id="A0A5N6K8W6"/>
<dbReference type="Proteomes" id="UP000326757">
    <property type="component" value="Unassembled WGS sequence"/>
</dbReference>
<feature type="compositionally biased region" description="Polar residues" evidence="1">
    <location>
        <begin position="128"/>
        <end position="140"/>
    </location>
</feature>
<evidence type="ECO:0000313" key="2">
    <source>
        <dbReference type="EMBL" id="KAB8299200.1"/>
    </source>
</evidence>
<evidence type="ECO:0000313" key="3">
    <source>
        <dbReference type="Proteomes" id="UP000326757"/>
    </source>
</evidence>
<accession>A0A5N6K8W6</accession>
<dbReference type="OrthoDB" id="417678at2759"/>
<gene>
    <name evidence="2" type="ORF">EYC80_001296</name>
</gene>
<organism evidence="2 3">
    <name type="scientific">Monilinia laxa</name>
    <name type="common">Brown rot fungus</name>
    <name type="synonym">Sclerotinia laxa</name>
    <dbReference type="NCBI Taxonomy" id="61186"/>
    <lineage>
        <taxon>Eukaryota</taxon>
        <taxon>Fungi</taxon>
        <taxon>Dikarya</taxon>
        <taxon>Ascomycota</taxon>
        <taxon>Pezizomycotina</taxon>
        <taxon>Leotiomycetes</taxon>
        <taxon>Helotiales</taxon>
        <taxon>Sclerotiniaceae</taxon>
        <taxon>Monilinia</taxon>
    </lineage>
</organism>
<comment type="caution">
    <text evidence="2">The sequence shown here is derived from an EMBL/GenBank/DDBJ whole genome shotgun (WGS) entry which is preliminary data.</text>
</comment>
<sequence length="220" mass="23249">MSQPNTPSPKANLNNTPSTNAASQSSSQSYQLAMQSNSATSPATNNSGVLQMPGATRDVVMEDAPLHRPASPAAPILPPNAQSQNPSPILPPGHQSTSASTANVNRDAASPAPAPARTSTPVPKVNGNAENSSRATSQHPDTGPSLPTEASVHGAPARLRNNQKTLCEYWGNFCCQNPRNWKEGINNGWSLVIPQGMSKVLQEFGRSRSRIITLQRLSNN</sequence>
<evidence type="ECO:0000256" key="1">
    <source>
        <dbReference type="SAM" id="MobiDB-lite"/>
    </source>
</evidence>
<feature type="compositionally biased region" description="Polar residues" evidence="1">
    <location>
        <begin position="94"/>
        <end position="104"/>
    </location>
</feature>
<feature type="region of interest" description="Disordered" evidence="1">
    <location>
        <begin position="1"/>
        <end position="153"/>
    </location>
</feature>
<protein>
    <submittedName>
        <fullName evidence="2">Uncharacterized protein</fullName>
    </submittedName>
</protein>
<keyword evidence="3" id="KW-1185">Reference proteome</keyword>
<name>A0A5N6K8W6_MONLA</name>